<sequence>METLKKIVSNQYFPAAAVLTAVVLFWAVGLLGGLSLLHNNQPPLTTLTWMLFVYTVAVLSPLAGILAATDLLRRWRRNRAAATAYTGYSVDPQAGEGQVAVEPAGGAQSMDAPEEPAVQHPAPPAPKAAKKTSKQAGRKQAA</sequence>
<evidence type="ECO:0000256" key="1">
    <source>
        <dbReference type="SAM" id="MobiDB-lite"/>
    </source>
</evidence>
<dbReference type="EMBL" id="CP148033">
    <property type="protein sequence ID" value="WXK92070.1"/>
    <property type="molecule type" value="Genomic_DNA"/>
</dbReference>
<keyword evidence="4" id="KW-1185">Reference proteome</keyword>
<organism evidence="3 4">
    <name type="scientific">Pseudarthrobacter quantipunctorum</name>
    <dbReference type="NCBI Taxonomy" id="3128980"/>
    <lineage>
        <taxon>Bacteria</taxon>
        <taxon>Bacillati</taxon>
        <taxon>Actinomycetota</taxon>
        <taxon>Actinomycetes</taxon>
        <taxon>Micrococcales</taxon>
        <taxon>Micrococcaceae</taxon>
        <taxon>Pseudarthrobacter</taxon>
    </lineage>
</organism>
<keyword evidence="2" id="KW-0812">Transmembrane</keyword>
<feature type="region of interest" description="Disordered" evidence="1">
    <location>
        <begin position="96"/>
        <end position="142"/>
    </location>
</feature>
<protein>
    <submittedName>
        <fullName evidence="3">Uncharacterized protein</fullName>
    </submittedName>
</protein>
<dbReference type="Proteomes" id="UP001623384">
    <property type="component" value="Chromosome"/>
</dbReference>
<name>A0ABZ2R0V5_9MICC</name>
<keyword evidence="2" id="KW-0472">Membrane</keyword>
<evidence type="ECO:0000313" key="4">
    <source>
        <dbReference type="Proteomes" id="UP001623384"/>
    </source>
</evidence>
<reference evidence="3 4" key="1">
    <citation type="submission" date="2024-03" db="EMBL/GenBank/DDBJ databases">
        <title>Rhodococcus navarretei sp. nov. and Pseudarthrobacter quantumdoti sp. nov., two new species with the ability to biosynthesize Quantum Dots isolated from soil samples at Union Glacier, Antarctica.</title>
        <authorList>
            <person name="Vargas M."/>
        </authorList>
    </citation>
    <scope>NUCLEOTIDE SEQUENCE [LARGE SCALE GENOMIC DNA]</scope>
    <source>
        <strain evidence="3 4">RC-2-3</strain>
    </source>
</reference>
<feature type="transmembrane region" description="Helical" evidence="2">
    <location>
        <begin position="49"/>
        <end position="69"/>
    </location>
</feature>
<keyword evidence="2" id="KW-1133">Transmembrane helix</keyword>
<accession>A0ABZ2R0V5</accession>
<feature type="compositionally biased region" description="Basic residues" evidence="1">
    <location>
        <begin position="128"/>
        <end position="142"/>
    </location>
</feature>
<evidence type="ECO:0000313" key="3">
    <source>
        <dbReference type="EMBL" id="WXK92070.1"/>
    </source>
</evidence>
<feature type="transmembrane region" description="Helical" evidence="2">
    <location>
        <begin position="12"/>
        <end position="37"/>
    </location>
</feature>
<gene>
    <name evidence="3" type="ORF">WHH00_13395</name>
</gene>
<evidence type="ECO:0000256" key="2">
    <source>
        <dbReference type="SAM" id="Phobius"/>
    </source>
</evidence>
<proteinExistence type="predicted"/>
<dbReference type="RefSeq" id="WP_406633477.1">
    <property type="nucleotide sequence ID" value="NZ_CP148033.1"/>
</dbReference>